<sequence>MIKRRFFKLDHGDRDGSDPSSSSSSSSSDSELEAEATEEESEDDATAQAKPNDDEAGSTSSGYASEDSSANDIDAYSTGMLFSEDDAGAINERRMLFNKDLLSKCDAENSDVITEKKTLPADVPSCVLKHKSVFKCKICPRITCLSEDTLRDHLQSKRHARSEKLLSEGRLKAMLNSDGEIENQEIAEIPSKDTEVGCSTAQLHSTATQMMLRRITKGRSSIKRDSERRKVTEETQEKCFQRKDQPREGERNDKSNL</sequence>
<feature type="compositionally biased region" description="Acidic residues" evidence="1">
    <location>
        <begin position="30"/>
        <end position="45"/>
    </location>
</feature>
<evidence type="ECO:0000256" key="1">
    <source>
        <dbReference type="SAM" id="MobiDB-lite"/>
    </source>
</evidence>
<feature type="domain" description="C2H2-type" evidence="2">
    <location>
        <begin position="134"/>
        <end position="159"/>
    </location>
</feature>
<proteinExistence type="predicted"/>
<dbReference type="Pfam" id="PF12874">
    <property type="entry name" value="zf-met"/>
    <property type="match status" value="1"/>
</dbReference>
<comment type="caution">
    <text evidence="3">The sequence shown here is derived from an EMBL/GenBank/DDBJ whole genome shotgun (WGS) entry which is preliminary data.</text>
</comment>
<evidence type="ECO:0000313" key="3">
    <source>
        <dbReference type="EMBL" id="KAK7374858.1"/>
    </source>
</evidence>
<organism evidence="3 4">
    <name type="scientific">Phaseolus coccineus</name>
    <name type="common">Scarlet runner bean</name>
    <name type="synonym">Phaseolus multiflorus</name>
    <dbReference type="NCBI Taxonomy" id="3886"/>
    <lineage>
        <taxon>Eukaryota</taxon>
        <taxon>Viridiplantae</taxon>
        <taxon>Streptophyta</taxon>
        <taxon>Embryophyta</taxon>
        <taxon>Tracheophyta</taxon>
        <taxon>Spermatophyta</taxon>
        <taxon>Magnoliopsida</taxon>
        <taxon>eudicotyledons</taxon>
        <taxon>Gunneridae</taxon>
        <taxon>Pentapetalae</taxon>
        <taxon>rosids</taxon>
        <taxon>fabids</taxon>
        <taxon>Fabales</taxon>
        <taxon>Fabaceae</taxon>
        <taxon>Papilionoideae</taxon>
        <taxon>50 kb inversion clade</taxon>
        <taxon>NPAAA clade</taxon>
        <taxon>indigoferoid/millettioid clade</taxon>
        <taxon>Phaseoleae</taxon>
        <taxon>Phaseolus</taxon>
    </lineage>
</organism>
<name>A0AAN9NS30_PHACN</name>
<feature type="region of interest" description="Disordered" evidence="1">
    <location>
        <begin position="1"/>
        <end position="70"/>
    </location>
</feature>
<dbReference type="EMBL" id="JAYMYR010000003">
    <property type="protein sequence ID" value="KAK7374858.1"/>
    <property type="molecule type" value="Genomic_DNA"/>
</dbReference>
<feature type="compositionally biased region" description="Polar residues" evidence="1">
    <location>
        <begin position="57"/>
        <end position="70"/>
    </location>
</feature>
<gene>
    <name evidence="3" type="ORF">VNO80_08301</name>
</gene>
<reference evidence="3 4" key="1">
    <citation type="submission" date="2024-01" db="EMBL/GenBank/DDBJ databases">
        <title>The genomes of 5 underutilized Papilionoideae crops provide insights into root nodulation and disease resistanc.</title>
        <authorList>
            <person name="Jiang F."/>
        </authorList>
    </citation>
    <scope>NUCLEOTIDE SEQUENCE [LARGE SCALE GENOMIC DNA]</scope>
    <source>
        <strain evidence="3">JINMINGXINNONG_FW02</strain>
        <tissue evidence="3">Leaves</tissue>
    </source>
</reference>
<protein>
    <recommendedName>
        <fullName evidence="2">C2H2-type domain-containing protein</fullName>
    </recommendedName>
</protein>
<evidence type="ECO:0000313" key="4">
    <source>
        <dbReference type="Proteomes" id="UP001374584"/>
    </source>
</evidence>
<dbReference type="PANTHER" id="PTHR36332:SF1">
    <property type="entry name" value="STRESS RESPONSE PROTEIN"/>
    <property type="match status" value="1"/>
</dbReference>
<feature type="compositionally biased region" description="Low complexity" evidence="1">
    <location>
        <begin position="18"/>
        <end position="29"/>
    </location>
</feature>
<dbReference type="InterPro" id="IPR013087">
    <property type="entry name" value="Znf_C2H2_type"/>
</dbReference>
<dbReference type="Gene3D" id="3.30.160.60">
    <property type="entry name" value="Classic Zinc Finger"/>
    <property type="match status" value="1"/>
</dbReference>
<evidence type="ECO:0000259" key="2">
    <source>
        <dbReference type="Pfam" id="PF12874"/>
    </source>
</evidence>
<dbReference type="InterPro" id="IPR036236">
    <property type="entry name" value="Znf_C2H2_sf"/>
</dbReference>
<dbReference type="SUPFAM" id="SSF57667">
    <property type="entry name" value="beta-beta-alpha zinc fingers"/>
    <property type="match status" value="1"/>
</dbReference>
<keyword evidence="4" id="KW-1185">Reference proteome</keyword>
<dbReference type="Proteomes" id="UP001374584">
    <property type="component" value="Unassembled WGS sequence"/>
</dbReference>
<feature type="region of interest" description="Disordered" evidence="1">
    <location>
        <begin position="214"/>
        <end position="257"/>
    </location>
</feature>
<dbReference type="PANTHER" id="PTHR36332">
    <property type="entry name" value="STRESS RESPONSE PROTEIN"/>
    <property type="match status" value="1"/>
</dbReference>
<feature type="compositionally biased region" description="Basic and acidic residues" evidence="1">
    <location>
        <begin position="7"/>
        <end position="17"/>
    </location>
</feature>
<feature type="compositionally biased region" description="Basic and acidic residues" evidence="1">
    <location>
        <begin position="222"/>
        <end position="257"/>
    </location>
</feature>
<accession>A0AAN9NS30</accession>
<dbReference type="AlphaFoldDB" id="A0AAN9NS30"/>